<evidence type="ECO:0000313" key="2">
    <source>
        <dbReference type="Proteomes" id="UP000741013"/>
    </source>
</evidence>
<comment type="caution">
    <text evidence="1">The sequence shown here is derived from an EMBL/GenBank/DDBJ whole genome shotgun (WGS) entry which is preliminary data.</text>
</comment>
<dbReference type="RefSeq" id="WP_209666334.1">
    <property type="nucleotide sequence ID" value="NZ_JAGGMS010000001.1"/>
</dbReference>
<sequence length="315" mass="34858">MTAVSALVEELKALRKGRGVLAGKLDERLGPEIRRCCGVRAGDRPSEVRDKVTATLAAAIAELPEDLGGLLLVAYALDPRLRLPFYQERIDRVADQLHRDRRTVRRRIDDGIVHLAELVDGRAPGPPEPGMPDEIGPGWHTEELRTFVNLEPAAPEAFEVRRVVADRDGIGALDLAFTVTSADGGPEIDVFSGGRLAGKRKQATDRVGFELRLPAPLRRGQTHEFVVRFKAGAEMQPHYACVPKQRCDYFDLRVRFPADRLPAAVWRVAGGFQRDLDDPVATGDPVHPDPTGEIRGEFRRLLPGLAYGFRWSRNG</sequence>
<gene>
    <name evidence="1" type="ORF">JOM49_004654</name>
</gene>
<protein>
    <submittedName>
        <fullName evidence="1">Uncharacterized protein</fullName>
    </submittedName>
</protein>
<evidence type="ECO:0000313" key="1">
    <source>
        <dbReference type="EMBL" id="MBP2183128.1"/>
    </source>
</evidence>
<reference evidence="1 2" key="1">
    <citation type="submission" date="2021-03" db="EMBL/GenBank/DDBJ databases">
        <title>Sequencing the genomes of 1000 actinobacteria strains.</title>
        <authorList>
            <person name="Klenk H.-P."/>
        </authorList>
    </citation>
    <scope>NUCLEOTIDE SEQUENCE [LARGE SCALE GENOMIC DNA]</scope>
    <source>
        <strain evidence="1 2">DSM 45510</strain>
    </source>
</reference>
<keyword evidence="2" id="KW-1185">Reference proteome</keyword>
<name>A0ABS4PW95_9PSEU</name>
<dbReference type="EMBL" id="JAGGMS010000001">
    <property type="protein sequence ID" value="MBP2183128.1"/>
    <property type="molecule type" value="Genomic_DNA"/>
</dbReference>
<accession>A0ABS4PW95</accession>
<proteinExistence type="predicted"/>
<organism evidence="1 2">
    <name type="scientific">Amycolatopsis magusensis</name>
    <dbReference type="NCBI Taxonomy" id="882444"/>
    <lineage>
        <taxon>Bacteria</taxon>
        <taxon>Bacillati</taxon>
        <taxon>Actinomycetota</taxon>
        <taxon>Actinomycetes</taxon>
        <taxon>Pseudonocardiales</taxon>
        <taxon>Pseudonocardiaceae</taxon>
        <taxon>Amycolatopsis</taxon>
    </lineage>
</organism>
<dbReference type="Proteomes" id="UP000741013">
    <property type="component" value="Unassembled WGS sequence"/>
</dbReference>